<comment type="caution">
    <text evidence="1">The sequence shown here is derived from an EMBL/GenBank/DDBJ whole genome shotgun (WGS) entry which is preliminary data.</text>
</comment>
<dbReference type="Proteomes" id="UP000789920">
    <property type="component" value="Unassembled WGS sequence"/>
</dbReference>
<keyword evidence="2" id="KW-1185">Reference proteome</keyword>
<feature type="non-terminal residue" evidence="1">
    <location>
        <position position="1"/>
    </location>
</feature>
<gene>
    <name evidence="1" type="ORF">RPERSI_LOCUS6191</name>
</gene>
<evidence type="ECO:0000313" key="1">
    <source>
        <dbReference type="EMBL" id="CAG8608050.1"/>
    </source>
</evidence>
<accession>A0ACA9MRZ4</accession>
<proteinExistence type="predicted"/>
<reference evidence="1" key="1">
    <citation type="submission" date="2021-06" db="EMBL/GenBank/DDBJ databases">
        <authorList>
            <person name="Kallberg Y."/>
            <person name="Tangrot J."/>
            <person name="Rosling A."/>
        </authorList>
    </citation>
    <scope>NUCLEOTIDE SEQUENCE</scope>
    <source>
        <strain evidence="1">MA461A</strain>
    </source>
</reference>
<protein>
    <submittedName>
        <fullName evidence="1">30536_t:CDS:1</fullName>
    </submittedName>
</protein>
<organism evidence="1 2">
    <name type="scientific">Racocetra persica</name>
    <dbReference type="NCBI Taxonomy" id="160502"/>
    <lineage>
        <taxon>Eukaryota</taxon>
        <taxon>Fungi</taxon>
        <taxon>Fungi incertae sedis</taxon>
        <taxon>Mucoromycota</taxon>
        <taxon>Glomeromycotina</taxon>
        <taxon>Glomeromycetes</taxon>
        <taxon>Diversisporales</taxon>
        <taxon>Gigasporaceae</taxon>
        <taxon>Racocetra</taxon>
    </lineage>
</organism>
<sequence>DKSQARYKGMLIDFDWASKDEIEYYLSFMNHKYINWPPGAKDKKKLYRKHDIYWLELLKSKYLSESVDLE</sequence>
<dbReference type="EMBL" id="CAJVQC010009699">
    <property type="protein sequence ID" value="CAG8608050.1"/>
    <property type="molecule type" value="Genomic_DNA"/>
</dbReference>
<name>A0ACA9MRZ4_9GLOM</name>
<evidence type="ECO:0000313" key="2">
    <source>
        <dbReference type="Proteomes" id="UP000789920"/>
    </source>
</evidence>